<accession>A0A6M0QCX8</accession>
<name>A0A6M0QCX8_9BACI</name>
<dbReference type="InterPro" id="IPR017516">
    <property type="entry name" value="AbrB_dup"/>
</dbReference>
<dbReference type="AlphaFoldDB" id="A0A6M0QCX8"/>
<comment type="caution">
    <text evidence="2">The sequence shown here is derived from an EMBL/GenBank/DDBJ whole genome shotgun (WGS) entry which is preliminary data.</text>
</comment>
<evidence type="ECO:0000313" key="3">
    <source>
        <dbReference type="Proteomes" id="UP000481043"/>
    </source>
</evidence>
<dbReference type="RefSeq" id="WP_163181302.1">
    <property type="nucleotide sequence ID" value="NZ_JAAIWM010000008.1"/>
</dbReference>
<dbReference type="EMBL" id="JAAIWM010000008">
    <property type="protein sequence ID" value="NEY73599.1"/>
    <property type="molecule type" value="Genomic_DNA"/>
</dbReference>
<feature type="transmembrane region" description="Helical" evidence="1">
    <location>
        <begin position="265"/>
        <end position="289"/>
    </location>
</feature>
<dbReference type="GO" id="GO:0016020">
    <property type="term" value="C:membrane"/>
    <property type="evidence" value="ECO:0007669"/>
    <property type="project" value="InterPro"/>
</dbReference>
<evidence type="ECO:0000256" key="1">
    <source>
        <dbReference type="SAM" id="Phobius"/>
    </source>
</evidence>
<feature type="transmembrane region" description="Helical" evidence="1">
    <location>
        <begin position="215"/>
        <end position="244"/>
    </location>
</feature>
<feature type="transmembrane region" description="Helical" evidence="1">
    <location>
        <begin position="327"/>
        <end position="345"/>
    </location>
</feature>
<evidence type="ECO:0000313" key="2">
    <source>
        <dbReference type="EMBL" id="NEY73599.1"/>
    </source>
</evidence>
<proteinExistence type="predicted"/>
<protein>
    <submittedName>
        <fullName evidence="2">AbrB family transcriptional regulator</fullName>
    </submittedName>
</protein>
<dbReference type="Proteomes" id="UP000481043">
    <property type="component" value="Unassembled WGS sequence"/>
</dbReference>
<keyword evidence="1" id="KW-0812">Transmembrane</keyword>
<feature type="transmembrane region" description="Helical" evidence="1">
    <location>
        <begin position="85"/>
        <end position="105"/>
    </location>
</feature>
<feature type="transmembrane region" description="Helical" evidence="1">
    <location>
        <begin position="53"/>
        <end position="73"/>
    </location>
</feature>
<feature type="transmembrane region" description="Helical" evidence="1">
    <location>
        <begin position="12"/>
        <end position="41"/>
    </location>
</feature>
<keyword evidence="3" id="KW-1185">Reference proteome</keyword>
<keyword evidence="1" id="KW-0472">Membrane</keyword>
<reference evidence="2 3" key="1">
    <citation type="submission" date="2020-02" db="EMBL/GenBank/DDBJ databases">
        <title>Bacillus aquiflavi sp. nov., isolated from yellow water of strong flavor Chinese baijiu in Yibin region of China.</title>
        <authorList>
            <person name="Xie J."/>
        </authorList>
    </citation>
    <scope>NUCLEOTIDE SEQUENCE [LARGE SCALE GENOMIC DNA]</scope>
    <source>
        <strain evidence="2 3">SA4</strain>
    </source>
</reference>
<organism evidence="2 3">
    <name type="scientific">Bacillus mesophilus</name>
    <dbReference type="NCBI Taxonomy" id="1808955"/>
    <lineage>
        <taxon>Bacteria</taxon>
        <taxon>Bacillati</taxon>
        <taxon>Bacillota</taxon>
        <taxon>Bacilli</taxon>
        <taxon>Bacillales</taxon>
        <taxon>Bacillaceae</taxon>
        <taxon>Bacillus</taxon>
    </lineage>
</organism>
<dbReference type="PANTHER" id="PTHR38457">
    <property type="entry name" value="REGULATOR ABRB-RELATED"/>
    <property type="match status" value="1"/>
</dbReference>
<feature type="transmembrane region" description="Helical" evidence="1">
    <location>
        <begin position="143"/>
        <end position="163"/>
    </location>
</feature>
<dbReference type="Pfam" id="PF05145">
    <property type="entry name" value="AbrB"/>
    <property type="match status" value="1"/>
</dbReference>
<dbReference type="GO" id="GO:0010468">
    <property type="term" value="P:regulation of gene expression"/>
    <property type="evidence" value="ECO:0007669"/>
    <property type="project" value="InterPro"/>
</dbReference>
<dbReference type="PANTHER" id="PTHR38457:SF1">
    <property type="entry name" value="REGULATOR ABRB-RELATED"/>
    <property type="match status" value="1"/>
</dbReference>
<keyword evidence="1" id="KW-1133">Transmembrane helix</keyword>
<dbReference type="NCBIfam" id="TIGR03082">
    <property type="entry name" value="Gneg_AbrB_dup"/>
    <property type="match status" value="2"/>
</dbReference>
<dbReference type="InterPro" id="IPR007820">
    <property type="entry name" value="AbrB_fam"/>
</dbReference>
<gene>
    <name evidence="2" type="ORF">G4D63_17930</name>
</gene>
<feature type="transmembrane region" description="Helical" evidence="1">
    <location>
        <begin position="184"/>
        <end position="203"/>
    </location>
</feature>
<sequence length="353" mass="38768">MKKVFPFVETVMVAFIGGLLFTFLHLPLAWMLGSLLAVVLWKLVMKREVVSKPITRNGALVIIGYMLGISFTYDTLVQMVKMLPAMFTTTILLICFSMLVSVFIVKFIGISFKTAFIGMMPGGFSQMVLLGEELEEVDVTSVTLFQLIRLLSVIYLVPAIVRIDWFSNTTEVSVTGTFSPESSTLMEVILFIVVTGVSSFLAVKSNLPTPYLVGPIIGCAIFVVVGFTPFYIPEFLLVAAQIFLGIHIGKMVDPNKLKNWKLFGVGALIACFILLLSTILIAVLLQWVYPISLGTAFLSTAPGGIAEMGLTAQAIGADLSIVAGFQLFRIFFILFLVPPVLVWIFKKQHALGR</sequence>
<dbReference type="PIRSF" id="PIRSF038991">
    <property type="entry name" value="Protein_AbrB"/>
    <property type="match status" value="1"/>
</dbReference>